<organism evidence="9 10">
    <name type="scientific">Sphaeroforma arctica JP610</name>
    <dbReference type="NCBI Taxonomy" id="667725"/>
    <lineage>
        <taxon>Eukaryota</taxon>
        <taxon>Ichthyosporea</taxon>
        <taxon>Ichthyophonida</taxon>
        <taxon>Sphaeroforma</taxon>
    </lineage>
</organism>
<dbReference type="RefSeq" id="XP_014155271.1">
    <property type="nucleotide sequence ID" value="XM_014299796.1"/>
</dbReference>
<evidence type="ECO:0000256" key="5">
    <source>
        <dbReference type="ARBA" id="ARBA00022833"/>
    </source>
</evidence>
<protein>
    <recommendedName>
        <fullName evidence="8">Peptidase M14 domain-containing protein</fullName>
    </recommendedName>
</protein>
<dbReference type="OrthoDB" id="3626597at2759"/>
<keyword evidence="4" id="KW-0378">Hydrolase</keyword>
<comment type="cofactor">
    <cofactor evidence="1">
        <name>Zn(2+)</name>
        <dbReference type="ChEBI" id="CHEBI:29105"/>
    </cofactor>
</comment>
<sequence>PGVIPDSVYRCQGVDLNRNFNGYDSWKHESSCGDTYAGTEAFSEPETQALRAHIENIKTRHVLGGAIDLHAYAQWIMYPPGYAFSSPLSPNDGELRETGLEMQRRILATHSGRRYSVTTATDFYPATGAMDDWMYDKATVSVPTNSSDSGDQHGLVFTVELAPNDASANGNGFIVEPTQIVPTGWEVWNVLRVLIQQTEKYSDAETMNRTVLVANEDTILYDSPNVTNAGATAVSAGSEIIAIRGSFDQEGALQSMQTLNGSYQYFDIDHFTINSGV</sequence>
<accession>A0A0L0FXJ8</accession>
<keyword evidence="5" id="KW-0862">Zinc</keyword>
<evidence type="ECO:0000259" key="8">
    <source>
        <dbReference type="PROSITE" id="PS52035"/>
    </source>
</evidence>
<evidence type="ECO:0000256" key="2">
    <source>
        <dbReference type="ARBA" id="ARBA00005988"/>
    </source>
</evidence>
<dbReference type="STRING" id="667725.A0A0L0FXJ8"/>
<dbReference type="GO" id="GO:0005615">
    <property type="term" value="C:extracellular space"/>
    <property type="evidence" value="ECO:0007669"/>
    <property type="project" value="TreeGrafter"/>
</dbReference>
<dbReference type="PROSITE" id="PS52035">
    <property type="entry name" value="PEPTIDASE_M14"/>
    <property type="match status" value="1"/>
</dbReference>
<evidence type="ECO:0000313" key="9">
    <source>
        <dbReference type="EMBL" id="KNC81369.1"/>
    </source>
</evidence>
<feature type="active site" description="Proton donor/acceptor" evidence="7">
    <location>
        <position position="160"/>
    </location>
</feature>
<keyword evidence="10" id="KW-1185">Reference proteome</keyword>
<dbReference type="GO" id="GO:0004181">
    <property type="term" value="F:metallocarboxypeptidase activity"/>
    <property type="evidence" value="ECO:0007669"/>
    <property type="project" value="InterPro"/>
</dbReference>
<dbReference type="AlphaFoldDB" id="A0A0L0FXJ8"/>
<dbReference type="Pfam" id="PF00246">
    <property type="entry name" value="Peptidase_M14"/>
    <property type="match status" value="1"/>
</dbReference>
<dbReference type="GO" id="GO:0008270">
    <property type="term" value="F:zinc ion binding"/>
    <property type="evidence" value="ECO:0007669"/>
    <property type="project" value="InterPro"/>
</dbReference>
<dbReference type="EMBL" id="KQ242039">
    <property type="protein sequence ID" value="KNC81369.1"/>
    <property type="molecule type" value="Genomic_DNA"/>
</dbReference>
<dbReference type="eggNOG" id="KOG2650">
    <property type="taxonomic scope" value="Eukaryota"/>
</dbReference>
<dbReference type="GO" id="GO:0006508">
    <property type="term" value="P:proteolysis"/>
    <property type="evidence" value="ECO:0007669"/>
    <property type="project" value="UniProtKB-KW"/>
</dbReference>
<evidence type="ECO:0000313" key="10">
    <source>
        <dbReference type="Proteomes" id="UP000054560"/>
    </source>
</evidence>
<keyword evidence="6" id="KW-0482">Metalloprotease</keyword>
<dbReference type="InterPro" id="IPR000834">
    <property type="entry name" value="Peptidase_M14"/>
</dbReference>
<feature type="domain" description="Peptidase M14" evidence="8">
    <location>
        <begin position="1"/>
        <end position="198"/>
    </location>
</feature>
<dbReference type="SUPFAM" id="SSF53187">
    <property type="entry name" value="Zn-dependent exopeptidases"/>
    <property type="match status" value="1"/>
</dbReference>
<dbReference type="Gene3D" id="3.40.630.10">
    <property type="entry name" value="Zn peptidases"/>
    <property type="match status" value="1"/>
</dbReference>
<dbReference type="PANTHER" id="PTHR11705">
    <property type="entry name" value="PROTEASE FAMILY M14 CARBOXYPEPTIDASE A,B"/>
    <property type="match status" value="1"/>
</dbReference>
<dbReference type="PANTHER" id="PTHR11705:SF143">
    <property type="entry name" value="SLL0236 PROTEIN"/>
    <property type="match status" value="1"/>
</dbReference>
<evidence type="ECO:0000256" key="7">
    <source>
        <dbReference type="PROSITE-ProRule" id="PRU01379"/>
    </source>
</evidence>
<gene>
    <name evidence="9" type="ORF">SARC_06294</name>
</gene>
<dbReference type="SMART" id="SM00631">
    <property type="entry name" value="Zn_pept"/>
    <property type="match status" value="1"/>
</dbReference>
<proteinExistence type="inferred from homology"/>
<feature type="non-terminal residue" evidence="9">
    <location>
        <position position="1"/>
    </location>
</feature>
<evidence type="ECO:0000256" key="4">
    <source>
        <dbReference type="ARBA" id="ARBA00022801"/>
    </source>
</evidence>
<name>A0A0L0FXJ8_9EUKA</name>
<comment type="similarity">
    <text evidence="2 7">Belongs to the peptidase M14 family.</text>
</comment>
<evidence type="ECO:0000256" key="6">
    <source>
        <dbReference type="ARBA" id="ARBA00023049"/>
    </source>
</evidence>
<reference evidence="9 10" key="1">
    <citation type="submission" date="2011-02" db="EMBL/GenBank/DDBJ databases">
        <title>The Genome Sequence of Sphaeroforma arctica JP610.</title>
        <authorList>
            <consortium name="The Broad Institute Genome Sequencing Platform"/>
            <person name="Russ C."/>
            <person name="Cuomo C."/>
            <person name="Young S.K."/>
            <person name="Zeng Q."/>
            <person name="Gargeya S."/>
            <person name="Alvarado L."/>
            <person name="Berlin A."/>
            <person name="Chapman S.B."/>
            <person name="Chen Z."/>
            <person name="Freedman E."/>
            <person name="Gellesch M."/>
            <person name="Goldberg J."/>
            <person name="Griggs A."/>
            <person name="Gujja S."/>
            <person name="Heilman E."/>
            <person name="Heiman D."/>
            <person name="Howarth C."/>
            <person name="Mehta T."/>
            <person name="Neiman D."/>
            <person name="Pearson M."/>
            <person name="Roberts A."/>
            <person name="Saif S."/>
            <person name="Shea T."/>
            <person name="Shenoy N."/>
            <person name="Sisk P."/>
            <person name="Stolte C."/>
            <person name="Sykes S."/>
            <person name="White J."/>
            <person name="Yandava C."/>
            <person name="Burger G."/>
            <person name="Gray M.W."/>
            <person name="Holland P.W.H."/>
            <person name="King N."/>
            <person name="Lang F.B.F."/>
            <person name="Roger A.J."/>
            <person name="Ruiz-Trillo I."/>
            <person name="Haas B."/>
            <person name="Nusbaum C."/>
            <person name="Birren B."/>
        </authorList>
    </citation>
    <scope>NUCLEOTIDE SEQUENCE [LARGE SCALE GENOMIC DNA]</scope>
    <source>
        <strain evidence="9 10">JP610</strain>
    </source>
</reference>
<dbReference type="GeneID" id="25906798"/>
<keyword evidence="3" id="KW-0645">Protease</keyword>
<dbReference type="Proteomes" id="UP000054560">
    <property type="component" value="Unassembled WGS sequence"/>
</dbReference>
<evidence type="ECO:0000256" key="1">
    <source>
        <dbReference type="ARBA" id="ARBA00001947"/>
    </source>
</evidence>
<evidence type="ECO:0000256" key="3">
    <source>
        <dbReference type="ARBA" id="ARBA00022670"/>
    </source>
</evidence>